<feature type="domain" description="Response regulatory" evidence="6">
    <location>
        <begin position="3"/>
        <end position="115"/>
    </location>
</feature>
<evidence type="ECO:0000259" key="6">
    <source>
        <dbReference type="PROSITE" id="PS50110"/>
    </source>
</evidence>
<dbReference type="Pfam" id="PF00196">
    <property type="entry name" value="GerE"/>
    <property type="match status" value="1"/>
</dbReference>
<dbReference type="PANTHER" id="PTHR43214:SF41">
    <property type="entry name" value="NITRATE_NITRITE RESPONSE REGULATOR PROTEIN NARP"/>
    <property type="match status" value="1"/>
</dbReference>
<dbReference type="RefSeq" id="WP_181442147.1">
    <property type="nucleotide sequence ID" value="NZ_PYBW01000010.1"/>
</dbReference>
<keyword evidence="4" id="KW-0597">Phosphoprotein</keyword>
<dbReference type="SMART" id="SM00421">
    <property type="entry name" value="HTH_LUXR"/>
    <property type="match status" value="1"/>
</dbReference>
<evidence type="ECO:0000313" key="7">
    <source>
        <dbReference type="EMBL" id="PYC87907.1"/>
    </source>
</evidence>
<dbReference type="Gene3D" id="3.40.50.2300">
    <property type="match status" value="1"/>
</dbReference>
<organism evidence="7 8">
    <name type="scientific">Streptomyces tateyamensis</name>
    <dbReference type="NCBI Taxonomy" id="565073"/>
    <lineage>
        <taxon>Bacteria</taxon>
        <taxon>Bacillati</taxon>
        <taxon>Actinomycetota</taxon>
        <taxon>Actinomycetes</taxon>
        <taxon>Kitasatosporales</taxon>
        <taxon>Streptomycetaceae</taxon>
        <taxon>Streptomyces</taxon>
    </lineage>
</organism>
<dbReference type="GO" id="GO:0000160">
    <property type="term" value="P:phosphorelay signal transduction system"/>
    <property type="evidence" value="ECO:0007669"/>
    <property type="project" value="InterPro"/>
</dbReference>
<dbReference type="GO" id="GO:0003677">
    <property type="term" value="F:DNA binding"/>
    <property type="evidence" value="ECO:0007669"/>
    <property type="project" value="UniProtKB-KW"/>
</dbReference>
<dbReference type="InterPro" id="IPR001789">
    <property type="entry name" value="Sig_transdc_resp-reg_receiver"/>
</dbReference>
<dbReference type="GO" id="GO:0006355">
    <property type="term" value="P:regulation of DNA-templated transcription"/>
    <property type="evidence" value="ECO:0007669"/>
    <property type="project" value="InterPro"/>
</dbReference>
<keyword evidence="8" id="KW-1185">Reference proteome</keyword>
<reference evidence="7 8" key="1">
    <citation type="submission" date="2018-03" db="EMBL/GenBank/DDBJ databases">
        <title>Bioinformatic expansion and discovery of thiopeptide antibiotics.</title>
        <authorList>
            <person name="Schwalen C.J."/>
            <person name="Hudson G.A."/>
            <person name="Mitchell D.A."/>
        </authorList>
    </citation>
    <scope>NUCLEOTIDE SEQUENCE [LARGE SCALE GENOMIC DNA]</scope>
    <source>
        <strain evidence="7 8">ATCC 21389</strain>
    </source>
</reference>
<evidence type="ECO:0000256" key="2">
    <source>
        <dbReference type="ARBA" id="ARBA00023125"/>
    </source>
</evidence>
<protein>
    <submittedName>
        <fullName evidence="7">DNA-binding response regulator</fullName>
    </submittedName>
</protein>
<name>A0A2V4PAI3_9ACTN</name>
<dbReference type="Proteomes" id="UP000248039">
    <property type="component" value="Unassembled WGS sequence"/>
</dbReference>
<dbReference type="InterPro" id="IPR000792">
    <property type="entry name" value="Tscrpt_reg_LuxR_C"/>
</dbReference>
<keyword evidence="3" id="KW-0804">Transcription</keyword>
<dbReference type="InterPro" id="IPR016032">
    <property type="entry name" value="Sig_transdc_resp-reg_C-effctor"/>
</dbReference>
<keyword evidence="1" id="KW-0805">Transcription regulation</keyword>
<dbReference type="InterPro" id="IPR039420">
    <property type="entry name" value="WalR-like"/>
</dbReference>
<feature type="modified residue" description="4-aspartylphosphate" evidence="4">
    <location>
        <position position="52"/>
    </location>
</feature>
<proteinExistence type="predicted"/>
<evidence type="ECO:0000256" key="1">
    <source>
        <dbReference type="ARBA" id="ARBA00023015"/>
    </source>
</evidence>
<dbReference type="InterPro" id="IPR011006">
    <property type="entry name" value="CheY-like_superfamily"/>
</dbReference>
<evidence type="ECO:0000256" key="3">
    <source>
        <dbReference type="ARBA" id="ARBA00023163"/>
    </source>
</evidence>
<comment type="caution">
    <text evidence="7">The sequence shown here is derived from an EMBL/GenBank/DDBJ whole genome shotgun (WGS) entry which is preliminary data.</text>
</comment>
<evidence type="ECO:0000313" key="8">
    <source>
        <dbReference type="Proteomes" id="UP000248039"/>
    </source>
</evidence>
<dbReference type="SMART" id="SM00448">
    <property type="entry name" value="REC"/>
    <property type="match status" value="1"/>
</dbReference>
<dbReference type="PANTHER" id="PTHR43214">
    <property type="entry name" value="TWO-COMPONENT RESPONSE REGULATOR"/>
    <property type="match status" value="1"/>
</dbReference>
<dbReference type="PROSITE" id="PS50110">
    <property type="entry name" value="RESPONSE_REGULATORY"/>
    <property type="match status" value="1"/>
</dbReference>
<dbReference type="PROSITE" id="PS50043">
    <property type="entry name" value="HTH_LUXR_2"/>
    <property type="match status" value="1"/>
</dbReference>
<gene>
    <name evidence="7" type="ORF">C7C46_02390</name>
</gene>
<dbReference type="EMBL" id="PYBW01000010">
    <property type="protein sequence ID" value="PYC87907.1"/>
    <property type="molecule type" value="Genomic_DNA"/>
</dbReference>
<evidence type="ECO:0000259" key="5">
    <source>
        <dbReference type="PROSITE" id="PS50043"/>
    </source>
</evidence>
<sequence>MPTVGIVEDHRLTRTGIEQVLARSPHLEVVASVGSADQLALAGPAPDGVVLDLAQYPAETALRVIGALSTESAVLVISPSGERAELLAALAAGAYGCVTRHTDGAEFLTAVEMVARGGLYLAAGLAPHLHFELGRRAAGESQVLTRREVETLRLIADGYTHGQIASRLGLTAATVNTYVKRVRAKLNAGNKAELTRKAIELGYLADSGPAARARGGLRSAGVAAVA</sequence>
<dbReference type="CDD" id="cd06170">
    <property type="entry name" value="LuxR_C_like"/>
    <property type="match status" value="1"/>
</dbReference>
<accession>A0A2V4PAI3</accession>
<keyword evidence="2 7" id="KW-0238">DNA-binding</keyword>
<feature type="domain" description="HTH luxR-type" evidence="5">
    <location>
        <begin position="137"/>
        <end position="202"/>
    </location>
</feature>
<dbReference type="SUPFAM" id="SSF46894">
    <property type="entry name" value="C-terminal effector domain of the bipartite response regulators"/>
    <property type="match status" value="1"/>
</dbReference>
<evidence type="ECO:0000256" key="4">
    <source>
        <dbReference type="PROSITE-ProRule" id="PRU00169"/>
    </source>
</evidence>
<dbReference type="SUPFAM" id="SSF52172">
    <property type="entry name" value="CheY-like"/>
    <property type="match status" value="1"/>
</dbReference>
<dbReference type="AlphaFoldDB" id="A0A2V4PAI3"/>
<dbReference type="PRINTS" id="PR00038">
    <property type="entry name" value="HTHLUXR"/>
</dbReference>